<reference evidence="2" key="1">
    <citation type="submission" date="2022-11" db="UniProtKB">
        <authorList>
            <consortium name="WormBaseParasite"/>
        </authorList>
    </citation>
    <scope>IDENTIFICATION</scope>
</reference>
<organism evidence="1 2">
    <name type="scientific">Panagrolaimus sp. ES5</name>
    <dbReference type="NCBI Taxonomy" id="591445"/>
    <lineage>
        <taxon>Eukaryota</taxon>
        <taxon>Metazoa</taxon>
        <taxon>Ecdysozoa</taxon>
        <taxon>Nematoda</taxon>
        <taxon>Chromadorea</taxon>
        <taxon>Rhabditida</taxon>
        <taxon>Tylenchina</taxon>
        <taxon>Panagrolaimomorpha</taxon>
        <taxon>Panagrolaimoidea</taxon>
        <taxon>Panagrolaimidae</taxon>
        <taxon>Panagrolaimus</taxon>
    </lineage>
</organism>
<dbReference type="Proteomes" id="UP000887579">
    <property type="component" value="Unplaced"/>
</dbReference>
<protein>
    <submittedName>
        <fullName evidence="2">ShKT domain-containing protein</fullName>
    </submittedName>
</protein>
<proteinExistence type="predicted"/>
<evidence type="ECO:0000313" key="2">
    <source>
        <dbReference type="WBParaSite" id="ES5_v2.g9632.t1"/>
    </source>
</evidence>
<name>A0AC34GYB8_9BILA</name>
<accession>A0AC34GYB8</accession>
<sequence length="240" mass="26568">MGIKVVLTLFAFFGAINADENCTKEDLEKITACYSEANNGEVPFLTDIVAPMFTLNATKDYWNPICESKTKMNKCIGKDRIQKCFTIQNSVNLPFSPIDTAARIVIASFIEIDHTCETLLNFSDEDRNCLAKLYETVPELCKSKTFECPDINSAMNCTVQNAYDKCGKNVGCFNEKSAVLQMCYVNIVCENCMDISVVNSPIINLCGDDNDKTKEAVEEKIEITTTSESPDISNSTTTSA</sequence>
<evidence type="ECO:0000313" key="1">
    <source>
        <dbReference type="Proteomes" id="UP000887579"/>
    </source>
</evidence>
<dbReference type="WBParaSite" id="ES5_v2.g9632.t1">
    <property type="protein sequence ID" value="ES5_v2.g9632.t1"/>
    <property type="gene ID" value="ES5_v2.g9632"/>
</dbReference>